<gene>
    <name evidence="3" type="ORF">E5225_00925</name>
</gene>
<sequence length="138" mass="14464">MSLVLVVQVVLVVAAVALVAPVLVSVRGSADARRRLARARTASGEVVAVTDVGGQAVPTVRYHVGSERLETTPRTPRPSARYLVAQPVDVRYDPQDPAWMTLEAVPGDARVPGARHAVASGVVAGVLLVAAAFLQLLR</sequence>
<feature type="transmembrane region" description="Helical" evidence="1">
    <location>
        <begin position="6"/>
        <end position="26"/>
    </location>
</feature>
<dbReference type="EMBL" id="CP039291">
    <property type="protein sequence ID" value="QCB92331.1"/>
    <property type="molecule type" value="Genomic_DNA"/>
</dbReference>
<keyword evidence="1" id="KW-0472">Membrane</keyword>
<accession>A0A4P7SFL0</accession>
<dbReference type="Proteomes" id="UP000296469">
    <property type="component" value="Chromosome"/>
</dbReference>
<dbReference type="AlphaFoldDB" id="A0A4P7SFL0"/>
<protein>
    <recommendedName>
        <fullName evidence="2">DUF3592 domain-containing protein</fullName>
    </recommendedName>
</protein>
<keyword evidence="4" id="KW-1185">Reference proteome</keyword>
<keyword evidence="1" id="KW-1133">Transmembrane helix</keyword>
<name>A0A4P7SFL0_9CELL</name>
<feature type="transmembrane region" description="Helical" evidence="1">
    <location>
        <begin position="117"/>
        <end position="137"/>
    </location>
</feature>
<feature type="domain" description="DUF3592" evidence="2">
    <location>
        <begin position="44"/>
        <end position="98"/>
    </location>
</feature>
<evidence type="ECO:0000313" key="4">
    <source>
        <dbReference type="Proteomes" id="UP000296469"/>
    </source>
</evidence>
<evidence type="ECO:0000313" key="3">
    <source>
        <dbReference type="EMBL" id="QCB92331.1"/>
    </source>
</evidence>
<dbReference type="RefSeq" id="WP_136225256.1">
    <property type="nucleotide sequence ID" value="NZ_CP039291.1"/>
</dbReference>
<dbReference type="KEGG" id="celz:E5225_00925"/>
<evidence type="ECO:0000256" key="1">
    <source>
        <dbReference type="SAM" id="Phobius"/>
    </source>
</evidence>
<keyword evidence="1" id="KW-0812">Transmembrane</keyword>
<reference evidence="3 4" key="1">
    <citation type="submission" date="2019-04" db="EMBL/GenBank/DDBJ databases">
        <title>Isolation and identification of Cellulomonas shaoxiangyii sp. Nov. isolated from feces of the Tibetan antelopes (Pantholops hodgsonii) in the Qinghai-Tibet plateau of China.</title>
        <authorList>
            <person name="Tian Z."/>
        </authorList>
    </citation>
    <scope>NUCLEOTIDE SEQUENCE [LARGE SCALE GENOMIC DNA]</scope>
    <source>
        <strain evidence="3 4">Z28</strain>
    </source>
</reference>
<proteinExistence type="predicted"/>
<dbReference type="Pfam" id="PF12158">
    <property type="entry name" value="DUF3592"/>
    <property type="match status" value="1"/>
</dbReference>
<evidence type="ECO:0000259" key="2">
    <source>
        <dbReference type="Pfam" id="PF12158"/>
    </source>
</evidence>
<dbReference type="InterPro" id="IPR021994">
    <property type="entry name" value="DUF3592"/>
</dbReference>
<organism evidence="3 4">
    <name type="scientific">Cellulomonas shaoxiangyii</name>
    <dbReference type="NCBI Taxonomy" id="2566013"/>
    <lineage>
        <taxon>Bacteria</taxon>
        <taxon>Bacillati</taxon>
        <taxon>Actinomycetota</taxon>
        <taxon>Actinomycetes</taxon>
        <taxon>Micrococcales</taxon>
        <taxon>Cellulomonadaceae</taxon>
        <taxon>Cellulomonas</taxon>
    </lineage>
</organism>